<evidence type="ECO:0000256" key="1">
    <source>
        <dbReference type="SAM" id="MobiDB-lite"/>
    </source>
</evidence>
<proteinExistence type="predicted"/>
<evidence type="ECO:0000313" key="2">
    <source>
        <dbReference type="WBParaSite" id="BTMF_0001550501-mRNA-1"/>
    </source>
</evidence>
<dbReference type="InterPro" id="IPR011990">
    <property type="entry name" value="TPR-like_helical_dom_sf"/>
</dbReference>
<name>A0A0R3R661_9BILA</name>
<dbReference type="AlphaFoldDB" id="A0A0R3R661"/>
<dbReference type="WBParaSite" id="BTMF_0001550501-mRNA-1">
    <property type="protein sequence ID" value="BTMF_0001550501-mRNA-1"/>
    <property type="gene ID" value="BTMF_0001550501"/>
</dbReference>
<organism evidence="2">
    <name type="scientific">Brugia timori</name>
    <dbReference type="NCBI Taxonomy" id="42155"/>
    <lineage>
        <taxon>Eukaryota</taxon>
        <taxon>Metazoa</taxon>
        <taxon>Ecdysozoa</taxon>
        <taxon>Nematoda</taxon>
        <taxon>Chromadorea</taxon>
        <taxon>Rhabditida</taxon>
        <taxon>Spirurina</taxon>
        <taxon>Spiruromorpha</taxon>
        <taxon>Filarioidea</taxon>
        <taxon>Onchocercidae</taxon>
        <taxon>Brugia</taxon>
    </lineage>
</organism>
<dbReference type="Pfam" id="PF02188">
    <property type="entry name" value="GoLoco"/>
    <property type="match status" value="1"/>
</dbReference>
<dbReference type="PROSITE" id="PS50877">
    <property type="entry name" value="GOLOCO"/>
    <property type="match status" value="1"/>
</dbReference>
<dbReference type="GO" id="GO:0030695">
    <property type="term" value="F:GTPase regulator activity"/>
    <property type="evidence" value="ECO:0007669"/>
    <property type="project" value="InterPro"/>
</dbReference>
<feature type="region of interest" description="Disordered" evidence="1">
    <location>
        <begin position="1"/>
        <end position="22"/>
    </location>
</feature>
<dbReference type="Gene3D" id="1.25.40.10">
    <property type="entry name" value="Tetratricopeptide repeat domain"/>
    <property type="match status" value="1"/>
</dbReference>
<accession>A0A0R3R661</accession>
<sequence length="97" mass="11338">LMFDKDASSNEAAIHKESDSSSASSLFMVTGNRRSANFHSNLDLTSNEFLAFLERMQSQRLDDQRCEMPDIHVSSFFFFHSFCFFQIKNFFLLPYFL</sequence>
<dbReference type="InterPro" id="IPR003109">
    <property type="entry name" value="GoLoco_motif"/>
</dbReference>
<reference evidence="2" key="1">
    <citation type="submission" date="2017-02" db="UniProtKB">
        <authorList>
            <consortium name="WormBaseParasite"/>
        </authorList>
    </citation>
    <scope>IDENTIFICATION</scope>
</reference>
<dbReference type="SMART" id="SM00390">
    <property type="entry name" value="GoLoco"/>
    <property type="match status" value="1"/>
</dbReference>
<feature type="compositionally biased region" description="Basic and acidic residues" evidence="1">
    <location>
        <begin position="1"/>
        <end position="19"/>
    </location>
</feature>
<protein>
    <submittedName>
        <fullName evidence="2">Ovule protein</fullName>
    </submittedName>
</protein>